<accession>A0A9W7M4S3</accession>
<keyword evidence="12" id="KW-0472">Membrane</keyword>
<dbReference type="Proteomes" id="UP001165190">
    <property type="component" value="Unassembled WGS sequence"/>
</dbReference>
<comment type="similarity">
    <text evidence="2">Belongs to the protein kinase superfamily. Ser/Thr protein kinase family.</text>
</comment>
<dbReference type="InterPro" id="IPR011990">
    <property type="entry name" value="TPR-like_helical_dom_sf"/>
</dbReference>
<dbReference type="PANTHER" id="PTHR45863:SF14">
    <property type="entry name" value="SERINE_THREONINE-PROTEIN KINASE BSK11"/>
    <property type="match status" value="1"/>
</dbReference>
<dbReference type="Gene3D" id="1.25.40.10">
    <property type="entry name" value="Tetratricopeptide repeat domain"/>
    <property type="match status" value="1"/>
</dbReference>
<keyword evidence="5" id="KW-0723">Serine/threonine-protein kinase</keyword>
<evidence type="ECO:0000256" key="10">
    <source>
        <dbReference type="ARBA" id="ARBA00022777"/>
    </source>
</evidence>
<evidence type="ECO:0000256" key="9">
    <source>
        <dbReference type="ARBA" id="ARBA00022741"/>
    </source>
</evidence>
<dbReference type="GO" id="GO:0005886">
    <property type="term" value="C:plasma membrane"/>
    <property type="evidence" value="ECO:0007669"/>
    <property type="project" value="UniProtKB-SubCell"/>
</dbReference>
<dbReference type="EC" id="2.7.11.1" evidence="3"/>
<dbReference type="SUPFAM" id="SSF56112">
    <property type="entry name" value="Protein kinase-like (PK-like)"/>
    <property type="match status" value="1"/>
</dbReference>
<dbReference type="FunFam" id="1.10.510.10:FF:000069">
    <property type="entry name" value="probable serine/threonine-protein kinase At5g41260"/>
    <property type="match status" value="1"/>
</dbReference>
<comment type="caution">
    <text evidence="18">The sequence shown here is derived from an EMBL/GenBank/DDBJ whole genome shotgun (WGS) entry which is preliminary data.</text>
</comment>
<keyword evidence="11" id="KW-0067">ATP-binding</keyword>
<dbReference type="FunFam" id="3.30.200.20:FF:000154">
    <property type="entry name" value="probable serine/threonine-protein kinase At4g35230"/>
    <property type="match status" value="1"/>
</dbReference>
<keyword evidence="13" id="KW-0449">Lipoprotein</keyword>
<evidence type="ECO:0000256" key="14">
    <source>
        <dbReference type="ARBA" id="ARBA00047899"/>
    </source>
</evidence>
<dbReference type="InterPro" id="IPR000719">
    <property type="entry name" value="Prot_kinase_dom"/>
</dbReference>
<evidence type="ECO:0000256" key="1">
    <source>
        <dbReference type="ARBA" id="ARBA00004193"/>
    </source>
</evidence>
<reference evidence="18" key="1">
    <citation type="submission" date="2023-05" db="EMBL/GenBank/DDBJ databases">
        <title>Genome and transcriptome analyses reveal genes involved in the formation of fine ridges on petal epidermal cells in Hibiscus trionum.</title>
        <authorList>
            <person name="Koshimizu S."/>
            <person name="Masuda S."/>
            <person name="Ishii T."/>
            <person name="Shirasu K."/>
            <person name="Hoshino A."/>
            <person name="Arita M."/>
        </authorList>
    </citation>
    <scope>NUCLEOTIDE SEQUENCE</scope>
    <source>
        <strain evidence="18">Hamamatsu line</strain>
    </source>
</reference>
<gene>
    <name evidence="18" type="ORF">HRI_002648500</name>
</gene>
<comment type="catalytic activity">
    <reaction evidence="15">
        <text>L-seryl-[protein] + ATP = O-phospho-L-seryl-[protein] + ADP + H(+)</text>
        <dbReference type="Rhea" id="RHEA:17989"/>
        <dbReference type="Rhea" id="RHEA-COMP:9863"/>
        <dbReference type="Rhea" id="RHEA-COMP:11604"/>
        <dbReference type="ChEBI" id="CHEBI:15378"/>
        <dbReference type="ChEBI" id="CHEBI:29999"/>
        <dbReference type="ChEBI" id="CHEBI:30616"/>
        <dbReference type="ChEBI" id="CHEBI:83421"/>
        <dbReference type="ChEBI" id="CHEBI:456216"/>
        <dbReference type="EC" id="2.7.11.1"/>
    </reaction>
</comment>
<evidence type="ECO:0000256" key="5">
    <source>
        <dbReference type="ARBA" id="ARBA00022527"/>
    </source>
</evidence>
<dbReference type="PROSITE" id="PS50011">
    <property type="entry name" value="PROTEIN_KINASE_DOM"/>
    <property type="match status" value="1"/>
</dbReference>
<dbReference type="Pfam" id="PF25575">
    <property type="entry name" value="TPR_BSK1_C"/>
    <property type="match status" value="1"/>
</dbReference>
<dbReference type="GO" id="GO:0005524">
    <property type="term" value="F:ATP binding"/>
    <property type="evidence" value="ECO:0007669"/>
    <property type="project" value="UniProtKB-KW"/>
</dbReference>
<evidence type="ECO:0000256" key="13">
    <source>
        <dbReference type="ARBA" id="ARBA00023288"/>
    </source>
</evidence>
<proteinExistence type="inferred from homology"/>
<sequence length="507" mass="57000">MGCCESIFLRKPDSAHKSNYSQNNRVTQTNNGPSSSSNGGKASAFSDFSEFSLAELKAATNNFSSDFIVSESGEKAPNVVYKGRLQNDNNHRWIAIKKFPKLAWPDPKQFADEARGVGNLRHKRVANLIGYCCDGDERLLVAEYMPNDTLAKHLFHWENQTIEWAMRLRAALYMAEALDYCSSQGRPLYHDLNAYRVLFDENGDPRLSCFGLMKNSRDGKSYSTNLAYTPPEYLRNGRVTPESVIFSFGTVLLDLLSGKHIPPSHALDMIRGKNILLLMDSHLEGNFSTEEATVVFDLASQCLQYEPRERPKTKDLVTTLSPLQNKPDVPSYVMLGIPKNEEGPPPPPPQQPLSPMGDACSRMDLTAIHQILVMTHYKDDEGTNELSFQEWTQQMRDMLEARKRGDVAFRDKDFKNAIDCYSQFIDVGTMVSPTVYARRSLCHLLCDQPDAALRDAMQAQCVYPDWSTAFYMQAVALAKLDMQKDAADMLNEAAALEEKRQRGGRGS</sequence>
<feature type="domain" description="Protein kinase" evidence="17">
    <location>
        <begin position="66"/>
        <end position="324"/>
    </location>
</feature>
<comment type="subcellular location">
    <subcellularLocation>
        <location evidence="1">Cell membrane</location>
        <topology evidence="1">Lipid-anchor</topology>
    </subcellularLocation>
</comment>
<evidence type="ECO:0000256" key="7">
    <source>
        <dbReference type="ARBA" id="ARBA00022679"/>
    </source>
</evidence>
<keyword evidence="4" id="KW-1003">Cell membrane</keyword>
<dbReference type="EMBL" id="BSYR01000023">
    <property type="protein sequence ID" value="GMI89792.1"/>
    <property type="molecule type" value="Genomic_DNA"/>
</dbReference>
<keyword evidence="19" id="KW-1185">Reference proteome</keyword>
<keyword evidence="7" id="KW-0808">Transferase</keyword>
<evidence type="ECO:0000313" key="19">
    <source>
        <dbReference type="Proteomes" id="UP001165190"/>
    </source>
</evidence>
<evidence type="ECO:0000256" key="8">
    <source>
        <dbReference type="ARBA" id="ARBA00022707"/>
    </source>
</evidence>
<keyword evidence="9" id="KW-0547">Nucleotide-binding</keyword>
<dbReference type="OrthoDB" id="1028014at2759"/>
<dbReference type="InterPro" id="IPR011009">
    <property type="entry name" value="Kinase-like_dom_sf"/>
</dbReference>
<evidence type="ECO:0000256" key="16">
    <source>
        <dbReference type="SAM" id="MobiDB-lite"/>
    </source>
</evidence>
<evidence type="ECO:0000313" key="18">
    <source>
        <dbReference type="EMBL" id="GMI89792.1"/>
    </source>
</evidence>
<keyword evidence="6" id="KW-1070">Brassinosteroid signaling pathway</keyword>
<dbReference type="Pfam" id="PF07714">
    <property type="entry name" value="PK_Tyr_Ser-Thr"/>
    <property type="match status" value="1"/>
</dbReference>
<name>A0A9W7M4S3_HIBTR</name>
<dbReference type="InterPro" id="IPR001245">
    <property type="entry name" value="Ser-Thr/Tyr_kinase_cat_dom"/>
</dbReference>
<dbReference type="Gene3D" id="1.10.510.10">
    <property type="entry name" value="Transferase(Phosphotransferase) domain 1"/>
    <property type="match status" value="1"/>
</dbReference>
<dbReference type="FunFam" id="1.25.40.10:FF:000016">
    <property type="entry name" value="probable serine/threonine-protein kinase At4g35230"/>
    <property type="match status" value="1"/>
</dbReference>
<evidence type="ECO:0000256" key="6">
    <source>
        <dbReference type="ARBA" id="ARBA00022626"/>
    </source>
</evidence>
<evidence type="ECO:0000256" key="11">
    <source>
        <dbReference type="ARBA" id="ARBA00022840"/>
    </source>
</evidence>
<dbReference type="GO" id="GO:0009742">
    <property type="term" value="P:brassinosteroid mediated signaling pathway"/>
    <property type="evidence" value="ECO:0007669"/>
    <property type="project" value="UniProtKB-KW"/>
</dbReference>
<comment type="catalytic activity">
    <reaction evidence="14">
        <text>L-threonyl-[protein] + ATP = O-phospho-L-threonyl-[protein] + ADP + H(+)</text>
        <dbReference type="Rhea" id="RHEA:46608"/>
        <dbReference type="Rhea" id="RHEA-COMP:11060"/>
        <dbReference type="Rhea" id="RHEA-COMP:11605"/>
        <dbReference type="ChEBI" id="CHEBI:15378"/>
        <dbReference type="ChEBI" id="CHEBI:30013"/>
        <dbReference type="ChEBI" id="CHEBI:30616"/>
        <dbReference type="ChEBI" id="CHEBI:61977"/>
        <dbReference type="ChEBI" id="CHEBI:456216"/>
        <dbReference type="EC" id="2.7.11.1"/>
    </reaction>
</comment>
<feature type="region of interest" description="Disordered" evidence="16">
    <location>
        <begin position="15"/>
        <end position="41"/>
    </location>
</feature>
<evidence type="ECO:0000256" key="2">
    <source>
        <dbReference type="ARBA" id="ARBA00008684"/>
    </source>
</evidence>
<dbReference type="GO" id="GO:0004674">
    <property type="term" value="F:protein serine/threonine kinase activity"/>
    <property type="evidence" value="ECO:0007669"/>
    <property type="project" value="UniProtKB-KW"/>
</dbReference>
<dbReference type="InterPro" id="IPR058209">
    <property type="entry name" value="TPR_BSK1_C"/>
</dbReference>
<dbReference type="InterPro" id="IPR045845">
    <property type="entry name" value="BSK"/>
</dbReference>
<feature type="compositionally biased region" description="Polar residues" evidence="16">
    <location>
        <begin position="17"/>
        <end position="29"/>
    </location>
</feature>
<dbReference type="SUPFAM" id="SSF48452">
    <property type="entry name" value="TPR-like"/>
    <property type="match status" value="1"/>
</dbReference>
<keyword evidence="8" id="KW-0519">Myristate</keyword>
<evidence type="ECO:0000256" key="12">
    <source>
        <dbReference type="ARBA" id="ARBA00023136"/>
    </source>
</evidence>
<protein>
    <recommendedName>
        <fullName evidence="3">non-specific serine/threonine protein kinase</fullName>
        <ecNumber evidence="3">2.7.11.1</ecNumber>
    </recommendedName>
</protein>
<evidence type="ECO:0000256" key="4">
    <source>
        <dbReference type="ARBA" id="ARBA00022475"/>
    </source>
</evidence>
<evidence type="ECO:0000259" key="17">
    <source>
        <dbReference type="PROSITE" id="PS50011"/>
    </source>
</evidence>
<evidence type="ECO:0000256" key="3">
    <source>
        <dbReference type="ARBA" id="ARBA00012513"/>
    </source>
</evidence>
<dbReference type="AlphaFoldDB" id="A0A9W7M4S3"/>
<keyword evidence="10 18" id="KW-0418">Kinase</keyword>
<organism evidence="18 19">
    <name type="scientific">Hibiscus trionum</name>
    <name type="common">Flower of an hour</name>
    <dbReference type="NCBI Taxonomy" id="183268"/>
    <lineage>
        <taxon>Eukaryota</taxon>
        <taxon>Viridiplantae</taxon>
        <taxon>Streptophyta</taxon>
        <taxon>Embryophyta</taxon>
        <taxon>Tracheophyta</taxon>
        <taxon>Spermatophyta</taxon>
        <taxon>Magnoliopsida</taxon>
        <taxon>eudicotyledons</taxon>
        <taxon>Gunneridae</taxon>
        <taxon>Pentapetalae</taxon>
        <taxon>rosids</taxon>
        <taxon>malvids</taxon>
        <taxon>Malvales</taxon>
        <taxon>Malvaceae</taxon>
        <taxon>Malvoideae</taxon>
        <taxon>Hibiscus</taxon>
    </lineage>
</organism>
<dbReference type="Gene3D" id="3.30.200.20">
    <property type="entry name" value="Phosphorylase Kinase, domain 1"/>
    <property type="match status" value="1"/>
</dbReference>
<dbReference type="PANTHER" id="PTHR45863">
    <property type="entry name" value="SERINE/THREONINE-PROTEIN KINASE BSK5"/>
    <property type="match status" value="1"/>
</dbReference>
<evidence type="ECO:0000256" key="15">
    <source>
        <dbReference type="ARBA" id="ARBA00048679"/>
    </source>
</evidence>
<feature type="compositionally biased region" description="Low complexity" evidence="16">
    <location>
        <begin position="30"/>
        <end position="40"/>
    </location>
</feature>